<gene>
    <name evidence="2" type="ORF">LEL_09019</name>
</gene>
<sequence>MSRAPPPTVNVAAQRVADFMTAINQLFRSTQFSDVKIRLGEVELPAHGFVLSAQTDYFARALASKFEEGATGTFQYNEGSMHAYWRCFKYIYTGEYAEEPAAELSVPDDDELSKEIRVYELAQYFGVKGLGEYSLDRFKIKIDKLWVSERFVDCIRDVYASTVDSDCKMRKAVVDVTNRHFSQLWDKPLQDLMREGGDFAVDLMEQVSR</sequence>
<reference evidence="2 3" key="1">
    <citation type="journal article" date="2016" name="Genome Biol. Evol.">
        <title>Divergent and convergent evolution of fungal pathogenicity.</title>
        <authorList>
            <person name="Shang Y."/>
            <person name="Xiao G."/>
            <person name="Zheng P."/>
            <person name="Cen K."/>
            <person name="Zhan S."/>
            <person name="Wang C."/>
        </authorList>
    </citation>
    <scope>NUCLEOTIDE SEQUENCE [LARGE SCALE GENOMIC DNA]</scope>
    <source>
        <strain evidence="2 3">RCEF 1005</strain>
    </source>
</reference>
<comment type="caution">
    <text evidence="2">The sequence shown here is derived from an EMBL/GenBank/DDBJ whole genome shotgun (WGS) entry which is preliminary data.</text>
</comment>
<dbReference type="EMBL" id="AZHF01000008">
    <property type="protein sequence ID" value="OAA71784.1"/>
    <property type="molecule type" value="Genomic_DNA"/>
</dbReference>
<organism evidence="2 3">
    <name type="scientific">Akanthomyces lecanii RCEF 1005</name>
    <dbReference type="NCBI Taxonomy" id="1081108"/>
    <lineage>
        <taxon>Eukaryota</taxon>
        <taxon>Fungi</taxon>
        <taxon>Dikarya</taxon>
        <taxon>Ascomycota</taxon>
        <taxon>Pezizomycotina</taxon>
        <taxon>Sordariomycetes</taxon>
        <taxon>Hypocreomycetidae</taxon>
        <taxon>Hypocreales</taxon>
        <taxon>Cordycipitaceae</taxon>
        <taxon>Akanthomyces</taxon>
        <taxon>Cordyceps confragosa</taxon>
    </lineage>
</organism>
<dbReference type="PANTHER" id="PTHR47843:SF5">
    <property type="entry name" value="BTB_POZ DOMAIN PROTEIN"/>
    <property type="match status" value="1"/>
</dbReference>
<feature type="domain" description="BTB" evidence="1">
    <location>
        <begin position="33"/>
        <end position="100"/>
    </location>
</feature>
<dbReference type="PROSITE" id="PS50097">
    <property type="entry name" value="BTB"/>
    <property type="match status" value="1"/>
</dbReference>
<proteinExistence type="predicted"/>
<dbReference type="InterPro" id="IPR011333">
    <property type="entry name" value="SKP1/BTB/POZ_sf"/>
</dbReference>
<keyword evidence="3" id="KW-1185">Reference proteome</keyword>
<dbReference type="OrthoDB" id="6359816at2759"/>
<dbReference type="PANTHER" id="PTHR47843">
    <property type="entry name" value="BTB DOMAIN-CONTAINING PROTEIN-RELATED"/>
    <property type="match status" value="1"/>
</dbReference>
<dbReference type="Proteomes" id="UP000076881">
    <property type="component" value="Unassembled WGS sequence"/>
</dbReference>
<evidence type="ECO:0000313" key="3">
    <source>
        <dbReference type="Proteomes" id="UP000076881"/>
    </source>
</evidence>
<name>A0A162LK86_CORDF</name>
<dbReference type="CDD" id="cd18186">
    <property type="entry name" value="BTB_POZ_ZBTB_KLHL-like"/>
    <property type="match status" value="1"/>
</dbReference>
<protein>
    <submittedName>
        <fullName evidence="2">BTB/POZ domain-containing protein</fullName>
    </submittedName>
</protein>
<evidence type="ECO:0000313" key="2">
    <source>
        <dbReference type="EMBL" id="OAA71784.1"/>
    </source>
</evidence>
<evidence type="ECO:0000259" key="1">
    <source>
        <dbReference type="PROSITE" id="PS50097"/>
    </source>
</evidence>
<dbReference type="Gene3D" id="3.30.710.10">
    <property type="entry name" value="Potassium Channel Kv1.1, Chain A"/>
    <property type="match status" value="1"/>
</dbReference>
<dbReference type="Pfam" id="PF00651">
    <property type="entry name" value="BTB"/>
    <property type="match status" value="1"/>
</dbReference>
<accession>A0A162LK86</accession>
<dbReference type="InterPro" id="IPR000210">
    <property type="entry name" value="BTB/POZ_dom"/>
</dbReference>
<dbReference type="AlphaFoldDB" id="A0A162LK86"/>
<dbReference type="SUPFAM" id="SSF54695">
    <property type="entry name" value="POZ domain"/>
    <property type="match status" value="1"/>
</dbReference>
<dbReference type="STRING" id="1081108.A0A162LK86"/>